<reference evidence="1" key="1">
    <citation type="journal article" date="2020" name="Stud. Mycol.">
        <title>101 Dothideomycetes genomes: a test case for predicting lifestyles and emergence of pathogens.</title>
        <authorList>
            <person name="Haridas S."/>
            <person name="Albert R."/>
            <person name="Binder M."/>
            <person name="Bloem J."/>
            <person name="Labutti K."/>
            <person name="Salamov A."/>
            <person name="Andreopoulos B."/>
            <person name="Baker S."/>
            <person name="Barry K."/>
            <person name="Bills G."/>
            <person name="Bluhm B."/>
            <person name="Cannon C."/>
            <person name="Castanera R."/>
            <person name="Culley D."/>
            <person name="Daum C."/>
            <person name="Ezra D."/>
            <person name="Gonzalez J."/>
            <person name="Henrissat B."/>
            <person name="Kuo A."/>
            <person name="Liang C."/>
            <person name="Lipzen A."/>
            <person name="Lutzoni F."/>
            <person name="Magnuson J."/>
            <person name="Mondo S."/>
            <person name="Nolan M."/>
            <person name="Ohm R."/>
            <person name="Pangilinan J."/>
            <person name="Park H.-J."/>
            <person name="Ramirez L."/>
            <person name="Alfaro M."/>
            <person name="Sun H."/>
            <person name="Tritt A."/>
            <person name="Yoshinaga Y."/>
            <person name="Zwiers L.-H."/>
            <person name="Turgeon B."/>
            <person name="Goodwin S."/>
            <person name="Spatafora J."/>
            <person name="Crous P."/>
            <person name="Grigoriev I."/>
        </authorList>
    </citation>
    <scope>NUCLEOTIDE SEQUENCE</scope>
    <source>
        <strain evidence="1">CBS 113389</strain>
    </source>
</reference>
<dbReference type="PROSITE" id="PS51257">
    <property type="entry name" value="PROKAR_LIPOPROTEIN"/>
    <property type="match status" value="1"/>
</dbReference>
<gene>
    <name evidence="1" type="ORF">BDY17DRAFT_21971</name>
</gene>
<sequence>MHGARLLPAWLRRPVTEADANALILHMYGVLACSHSRQPTVRGKEGEGTALELVRMGRQASLTSALGPLPLSRNGGPSADRVSARVAHGSSVRIDKVGDPTMHLRPRKLSNGRSSSTKYIKSCSTPYVHEKVDYTMVLYAEFTPLHNDRVAI</sequence>
<keyword evidence="2" id="KW-1185">Reference proteome</keyword>
<dbReference type="EMBL" id="MU001631">
    <property type="protein sequence ID" value="KAF2487975.1"/>
    <property type="molecule type" value="Genomic_DNA"/>
</dbReference>
<accession>A0A6A6Q6P5</accession>
<proteinExistence type="predicted"/>
<dbReference type="Proteomes" id="UP000799767">
    <property type="component" value="Unassembled WGS sequence"/>
</dbReference>
<dbReference type="AlphaFoldDB" id="A0A6A6Q6P5"/>
<name>A0A6A6Q6P5_9PEZI</name>
<dbReference type="RefSeq" id="XP_033594544.1">
    <property type="nucleotide sequence ID" value="XM_033730141.1"/>
</dbReference>
<evidence type="ECO:0000313" key="1">
    <source>
        <dbReference type="EMBL" id="KAF2487975.1"/>
    </source>
</evidence>
<protein>
    <submittedName>
        <fullName evidence="1">Uncharacterized protein</fullName>
    </submittedName>
</protein>
<organism evidence="1 2">
    <name type="scientific">Neohortaea acidophila</name>
    <dbReference type="NCBI Taxonomy" id="245834"/>
    <lineage>
        <taxon>Eukaryota</taxon>
        <taxon>Fungi</taxon>
        <taxon>Dikarya</taxon>
        <taxon>Ascomycota</taxon>
        <taxon>Pezizomycotina</taxon>
        <taxon>Dothideomycetes</taxon>
        <taxon>Dothideomycetidae</taxon>
        <taxon>Mycosphaerellales</taxon>
        <taxon>Teratosphaeriaceae</taxon>
        <taxon>Neohortaea</taxon>
    </lineage>
</organism>
<evidence type="ECO:0000313" key="2">
    <source>
        <dbReference type="Proteomes" id="UP000799767"/>
    </source>
</evidence>
<dbReference type="GeneID" id="54471143"/>